<protein>
    <recommendedName>
        <fullName evidence="4">DUF1573 domain-containing protein</fullName>
    </recommendedName>
</protein>
<proteinExistence type="predicted"/>
<keyword evidence="1" id="KW-0732">Signal</keyword>
<dbReference type="PROSITE" id="PS51257">
    <property type="entry name" value="PROKAR_LIPOPROTEIN"/>
    <property type="match status" value="1"/>
</dbReference>
<reference evidence="2 3" key="1">
    <citation type="submission" date="2017-09" db="EMBL/GenBank/DDBJ databases">
        <title>Bacterial strain isolated from the female urinary microbiota.</title>
        <authorList>
            <person name="Thomas-White K."/>
            <person name="Kumar N."/>
            <person name="Forster S."/>
            <person name="Putonti C."/>
            <person name="Lawley T."/>
            <person name="Wolfe A.J."/>
        </authorList>
    </citation>
    <scope>NUCLEOTIDE SEQUENCE [LARGE SCALE GENOMIC DNA]</scope>
    <source>
        <strain evidence="2 3">UMB0536</strain>
    </source>
</reference>
<dbReference type="Gene3D" id="2.60.40.10">
    <property type="entry name" value="Immunoglobulins"/>
    <property type="match status" value="1"/>
</dbReference>
<comment type="caution">
    <text evidence="2">The sequence shown here is derived from an EMBL/GenBank/DDBJ whole genome shotgun (WGS) entry which is preliminary data.</text>
</comment>
<organism evidence="2 3">
    <name type="scientific">Hoylesella buccalis</name>
    <dbReference type="NCBI Taxonomy" id="28127"/>
    <lineage>
        <taxon>Bacteria</taxon>
        <taxon>Pseudomonadati</taxon>
        <taxon>Bacteroidota</taxon>
        <taxon>Bacteroidia</taxon>
        <taxon>Bacteroidales</taxon>
        <taxon>Prevotellaceae</taxon>
        <taxon>Hoylesella</taxon>
    </lineage>
</organism>
<gene>
    <name evidence="2" type="ORF">CJ231_10325</name>
</gene>
<dbReference type="Pfam" id="PF07610">
    <property type="entry name" value="DUF1573"/>
    <property type="match status" value="1"/>
</dbReference>
<dbReference type="Proteomes" id="UP000235564">
    <property type="component" value="Unassembled WGS sequence"/>
</dbReference>
<evidence type="ECO:0000256" key="1">
    <source>
        <dbReference type="SAM" id="SignalP"/>
    </source>
</evidence>
<name>A0A2N6QP72_9BACT</name>
<dbReference type="AlphaFoldDB" id="A0A2N6QP72"/>
<accession>A0A2N6QP72</accession>
<evidence type="ECO:0000313" key="2">
    <source>
        <dbReference type="EMBL" id="PMC23347.1"/>
    </source>
</evidence>
<sequence>MINIKKTSSLFVWVLLIVSCATLSCAKEAPKLKLATLQYNLGDLDTKHRVQTLFADFTNQGGGELLITDVKTDCDCTTVQYPKGAYKRHSGDKIKITVDLTPFFPGPILKKVAVYVNDQPKPVVITIKGNVVGTEN</sequence>
<dbReference type="RefSeq" id="WP_102697889.1">
    <property type="nucleotide sequence ID" value="NZ_PNGJ01000009.1"/>
</dbReference>
<dbReference type="PANTHER" id="PTHR37833">
    <property type="entry name" value="LIPOPROTEIN-RELATED"/>
    <property type="match status" value="1"/>
</dbReference>
<dbReference type="PANTHER" id="PTHR37833:SF1">
    <property type="entry name" value="SIGNAL PEPTIDE PROTEIN"/>
    <property type="match status" value="1"/>
</dbReference>
<dbReference type="EMBL" id="PNGJ01000009">
    <property type="protein sequence ID" value="PMC23347.1"/>
    <property type="molecule type" value="Genomic_DNA"/>
</dbReference>
<feature type="chain" id="PRO_5014652957" description="DUF1573 domain-containing protein" evidence="1">
    <location>
        <begin position="27"/>
        <end position="136"/>
    </location>
</feature>
<evidence type="ECO:0008006" key="4">
    <source>
        <dbReference type="Google" id="ProtNLM"/>
    </source>
</evidence>
<feature type="signal peptide" evidence="1">
    <location>
        <begin position="1"/>
        <end position="26"/>
    </location>
</feature>
<dbReference type="InterPro" id="IPR011467">
    <property type="entry name" value="DUF1573"/>
</dbReference>
<dbReference type="InterPro" id="IPR013783">
    <property type="entry name" value="Ig-like_fold"/>
</dbReference>
<evidence type="ECO:0000313" key="3">
    <source>
        <dbReference type="Proteomes" id="UP000235564"/>
    </source>
</evidence>